<accession>A0AAN4Z5V5</accession>
<organism evidence="1 2">
    <name type="scientific">Pristionchus mayeri</name>
    <dbReference type="NCBI Taxonomy" id="1317129"/>
    <lineage>
        <taxon>Eukaryota</taxon>
        <taxon>Metazoa</taxon>
        <taxon>Ecdysozoa</taxon>
        <taxon>Nematoda</taxon>
        <taxon>Chromadorea</taxon>
        <taxon>Rhabditida</taxon>
        <taxon>Rhabditina</taxon>
        <taxon>Diplogasteromorpha</taxon>
        <taxon>Diplogasteroidea</taxon>
        <taxon>Neodiplogasteridae</taxon>
        <taxon>Pristionchus</taxon>
    </lineage>
</organism>
<dbReference type="Proteomes" id="UP001328107">
    <property type="component" value="Unassembled WGS sequence"/>
</dbReference>
<dbReference type="AlphaFoldDB" id="A0AAN4Z5V5"/>
<evidence type="ECO:0000313" key="2">
    <source>
        <dbReference type="Proteomes" id="UP001328107"/>
    </source>
</evidence>
<feature type="non-terminal residue" evidence="1">
    <location>
        <position position="206"/>
    </location>
</feature>
<comment type="caution">
    <text evidence="1">The sequence shown here is derived from an EMBL/GenBank/DDBJ whole genome shotgun (WGS) entry which is preliminary data.</text>
</comment>
<feature type="non-terminal residue" evidence="1">
    <location>
        <position position="1"/>
    </location>
</feature>
<evidence type="ECO:0000313" key="1">
    <source>
        <dbReference type="EMBL" id="GMR33056.1"/>
    </source>
</evidence>
<keyword evidence="2" id="KW-1185">Reference proteome</keyword>
<dbReference type="EMBL" id="BTRK01000001">
    <property type="protein sequence ID" value="GMR33056.1"/>
    <property type="molecule type" value="Genomic_DNA"/>
</dbReference>
<gene>
    <name evidence="1" type="ORF">PMAYCL1PPCAC_03251</name>
</gene>
<protein>
    <submittedName>
        <fullName evidence="1">Uncharacterized protein</fullName>
    </submittedName>
</protein>
<proteinExistence type="predicted"/>
<name>A0AAN4Z5V5_9BILA</name>
<sequence length="206" mass="23722">IQTCSSNIVVELCRAHEVRHLFIRQIGFKATNFESFASQLAHLDVTLDIYENSHSAHLVYFNKAPVFWNKIIEGLREENVSLRMITRHDDNFDRNHYNYQMRAHIRCEKADSPNAQQPMFPVDHTRGFNLSSCRAYFDAPRPFLDELANELKEKHNVLMRLTTKEDPSFPNGGYGEYVSAHLRCEKGDAPSGHPLVAVETKRGFSI</sequence>
<reference evidence="2" key="1">
    <citation type="submission" date="2022-10" db="EMBL/GenBank/DDBJ databases">
        <title>Genome assembly of Pristionchus species.</title>
        <authorList>
            <person name="Yoshida K."/>
            <person name="Sommer R.J."/>
        </authorList>
    </citation>
    <scope>NUCLEOTIDE SEQUENCE [LARGE SCALE GENOMIC DNA]</scope>
    <source>
        <strain evidence="2">RS5460</strain>
    </source>
</reference>